<evidence type="ECO:0008006" key="4">
    <source>
        <dbReference type="Google" id="ProtNLM"/>
    </source>
</evidence>
<reference evidence="2 3" key="1">
    <citation type="submission" date="2018-11" db="EMBL/GenBank/DDBJ databases">
        <authorList>
            <person name="Zhou Z."/>
            <person name="Wang G."/>
        </authorList>
    </citation>
    <scope>NUCLEOTIDE SEQUENCE [LARGE SCALE GENOMIC DNA]</scope>
    <source>
        <strain evidence="2 3">KCTC42998</strain>
    </source>
</reference>
<proteinExistence type="predicted"/>
<evidence type="ECO:0000256" key="1">
    <source>
        <dbReference type="SAM" id="MobiDB-lite"/>
    </source>
</evidence>
<keyword evidence="3" id="KW-1185">Reference proteome</keyword>
<dbReference type="AlphaFoldDB" id="A0A3P1CLL0"/>
<organism evidence="2 3">
    <name type="scientific">Larkinella knui</name>
    <dbReference type="NCBI Taxonomy" id="2025310"/>
    <lineage>
        <taxon>Bacteria</taxon>
        <taxon>Pseudomonadati</taxon>
        <taxon>Bacteroidota</taxon>
        <taxon>Cytophagia</taxon>
        <taxon>Cytophagales</taxon>
        <taxon>Spirosomataceae</taxon>
        <taxon>Larkinella</taxon>
    </lineage>
</organism>
<dbReference type="EMBL" id="RQJP01000003">
    <property type="protein sequence ID" value="RRB13804.1"/>
    <property type="molecule type" value="Genomic_DNA"/>
</dbReference>
<comment type="caution">
    <text evidence="2">The sequence shown here is derived from an EMBL/GenBank/DDBJ whole genome shotgun (WGS) entry which is preliminary data.</text>
</comment>
<dbReference type="Proteomes" id="UP000274271">
    <property type="component" value="Unassembled WGS sequence"/>
</dbReference>
<name>A0A3P1CLL0_9BACT</name>
<feature type="region of interest" description="Disordered" evidence="1">
    <location>
        <begin position="419"/>
        <end position="440"/>
    </location>
</feature>
<accession>A0A3P1CLL0</accession>
<protein>
    <recommendedName>
        <fullName evidence="4">Phage portal protein</fullName>
    </recommendedName>
</protein>
<evidence type="ECO:0000313" key="3">
    <source>
        <dbReference type="Proteomes" id="UP000274271"/>
    </source>
</evidence>
<dbReference type="RefSeq" id="WP_124907701.1">
    <property type="nucleotide sequence ID" value="NZ_RQJP01000003.1"/>
</dbReference>
<gene>
    <name evidence="2" type="ORF">EHT87_16225</name>
</gene>
<feature type="compositionally biased region" description="Polar residues" evidence="1">
    <location>
        <begin position="422"/>
        <end position="432"/>
    </location>
</feature>
<evidence type="ECO:0000313" key="2">
    <source>
        <dbReference type="EMBL" id="RRB13804.1"/>
    </source>
</evidence>
<sequence>MSNIRKLAGNVYTVSFGSKKEAALVTFGEADITTHTAGAGFKSRSEYVPWGAKDDQLTKMHKLASESPNKWRLIKTRRDFTTGLGVYTHAGKEIKGQPTRFEPVVFPEFLEWKELVGWDLEFVSLALQYSFCANGFLQLTLDVSKKLVGVEMIDAFKCRVRKLKAGELKKSAFLVNPNFGTKAYKAADTKTIPAFDPKDPTKYPVCILQLMDRMPGQDYYSFPEWWSTETWAKVANKIPKFHDNGLDNGYNIKYHISIPDTYFDKDGLTDEEKDALKESVLKEMGESLAGTDNAEKALFTFHASNLTGQPMVGVIITPLKNTMSDDAYMSLFNTANVAQASGHGVLPTLAGIDTGGKLGGSGKELEAAANYQQGFLTYVDRLVLLQVLYITKRINGWPAEMDFDIRNISLYTYDVTPGGAGQNPNSSKSSTTENDKEDAV</sequence>
<dbReference type="OrthoDB" id="671786at2"/>